<dbReference type="EMBL" id="WUUT01000004">
    <property type="protein sequence ID" value="MXR52326.1"/>
    <property type="molecule type" value="Genomic_DNA"/>
</dbReference>
<dbReference type="RefSeq" id="WP_159764446.1">
    <property type="nucleotide sequence ID" value="NZ_WUUT01000004.1"/>
</dbReference>
<protein>
    <submittedName>
        <fullName evidence="1">Uncharacterized protein</fullName>
    </submittedName>
</protein>
<dbReference type="AlphaFoldDB" id="A0A6B0T7Z4"/>
<evidence type="ECO:0000313" key="1">
    <source>
        <dbReference type="EMBL" id="MXR52326.1"/>
    </source>
</evidence>
<name>A0A6B0T7Z4_9EURY</name>
<accession>A0A6B0T7Z4</accession>
<sequence length="49" mass="4983">MSWDLCLGCGTRLSHPVEHDTGLCEECGPFVIDDANAGTPTPHAGGGSA</sequence>
<reference evidence="1 2" key="1">
    <citation type="submission" date="2019-12" db="EMBL/GenBank/DDBJ databases">
        <title>Isolation and characterization of three novel carbon monoxide-oxidizing members of Halobacteria from salione crusts and soils.</title>
        <authorList>
            <person name="Myers M.R."/>
            <person name="King G.M."/>
        </authorList>
    </citation>
    <scope>NUCLEOTIDE SEQUENCE [LARGE SCALE GENOMIC DNA]</scope>
    <source>
        <strain evidence="1 2">WSH3</strain>
    </source>
</reference>
<dbReference type="Proteomes" id="UP000466535">
    <property type="component" value="Unassembled WGS sequence"/>
</dbReference>
<keyword evidence="2" id="KW-1185">Reference proteome</keyword>
<organism evidence="1 2">
    <name type="scientific">Halovenus carboxidivorans</name>
    <dbReference type="NCBI Taxonomy" id="2692199"/>
    <lineage>
        <taxon>Archaea</taxon>
        <taxon>Methanobacteriati</taxon>
        <taxon>Methanobacteriota</taxon>
        <taxon>Stenosarchaea group</taxon>
        <taxon>Halobacteria</taxon>
        <taxon>Halobacteriales</taxon>
        <taxon>Haloarculaceae</taxon>
        <taxon>Halovenus</taxon>
    </lineage>
</organism>
<proteinExistence type="predicted"/>
<gene>
    <name evidence="1" type="ORF">GRX03_12020</name>
</gene>
<evidence type="ECO:0000313" key="2">
    <source>
        <dbReference type="Proteomes" id="UP000466535"/>
    </source>
</evidence>
<comment type="caution">
    <text evidence="1">The sequence shown here is derived from an EMBL/GenBank/DDBJ whole genome shotgun (WGS) entry which is preliminary data.</text>
</comment>